<sequence>MGRPVKPDGDGGLKLPRTRERGPRLFRTETPPPPQPSRPCPRFAGLEPLGYGKRAERTWKRHGSGRNRMGLAYRADVDGLRAVAVGSVVLYHSHIPPFTGGYIGVDVFFVVSGFLITSILYREIKSGTFSLLDFYDRRIRRIFPALFLVLAVTTLLAAHILLPRQMVLYAKSLPPSALFYANVHFEQALNYFGPKANETPLLHLWSLAVEEQFYIVFPLLLFALLRLGGRTLALAAIAVISVASLVYAQISVSEAPSMAFYMPMSRAWELLAGAVLALVAWPRVPPKVAAVAALAGMAAIIVPVFAYNYLTPFPGLSAAPAVLGAVVVIWAGASAPEGVVSRVLSLPGFVYMGRMSYSLYLWHWPLLVLGVVWKGRALTYFEAGGVILFAVLLSALSLKYVETPLRRPQALGGSRRARFAAGAAAMLLAVGVSAGIAQAGRGFWPISPRGAAAEAAADDQSRFQKNCNNMPDGWRPRNLQSMVDCSVGPKAALGSYDVVVWGDSHSGSSFFGFADALDRLGVTTRMMTMPGCPPLLSAARTRGIGPPGACNTFNEVALEEIRQVKPRLVILVARWSLVTRGPALNAALMRGRGEEPAEVEQIFKSLLEGLDTTIEAVTALGARVLLVGQAPEYRYAPNHCFAWKEFYGGDSNACLSQSRADAFFYLADGNALLERAAARHPGTDVFLLSDVFCDKERCRASEGDRFFYVDGDHLSAAGARTFSVDERLRAILTAALAGVVRPGASVQ</sequence>
<evidence type="ECO:0000313" key="6">
    <source>
        <dbReference type="Proteomes" id="UP000305131"/>
    </source>
</evidence>
<feature type="transmembrane region" description="Helical" evidence="2">
    <location>
        <begin position="202"/>
        <end position="225"/>
    </location>
</feature>
<dbReference type="Proteomes" id="UP000305131">
    <property type="component" value="Unassembled WGS sequence"/>
</dbReference>
<keyword evidence="2" id="KW-0472">Membrane</keyword>
<feature type="transmembrane region" description="Helical" evidence="2">
    <location>
        <begin position="288"/>
        <end position="310"/>
    </location>
</feature>
<evidence type="ECO:0000256" key="2">
    <source>
        <dbReference type="SAM" id="Phobius"/>
    </source>
</evidence>
<feature type="transmembrane region" description="Helical" evidence="2">
    <location>
        <begin position="379"/>
        <end position="398"/>
    </location>
</feature>
<name>A0A6C1KGX1_XANAU</name>
<feature type="transmembrane region" description="Helical" evidence="2">
    <location>
        <begin position="232"/>
        <end position="252"/>
    </location>
</feature>
<proteinExistence type="predicted"/>
<keyword evidence="5" id="KW-0012">Acyltransferase</keyword>
<feature type="domain" description="SGNH" evidence="4">
    <location>
        <begin position="483"/>
        <end position="721"/>
    </location>
</feature>
<feature type="region of interest" description="Disordered" evidence="1">
    <location>
        <begin position="1"/>
        <end position="44"/>
    </location>
</feature>
<evidence type="ECO:0000259" key="3">
    <source>
        <dbReference type="Pfam" id="PF01757"/>
    </source>
</evidence>
<organism evidence="5 6">
    <name type="scientific">Xanthobacter autotrophicus</name>
    <dbReference type="NCBI Taxonomy" id="280"/>
    <lineage>
        <taxon>Bacteria</taxon>
        <taxon>Pseudomonadati</taxon>
        <taxon>Pseudomonadota</taxon>
        <taxon>Alphaproteobacteria</taxon>
        <taxon>Hyphomicrobiales</taxon>
        <taxon>Xanthobacteraceae</taxon>
        <taxon>Xanthobacter</taxon>
    </lineage>
</organism>
<dbReference type="GO" id="GO:0016747">
    <property type="term" value="F:acyltransferase activity, transferring groups other than amino-acyl groups"/>
    <property type="evidence" value="ECO:0007669"/>
    <property type="project" value="InterPro"/>
</dbReference>
<dbReference type="Pfam" id="PF01757">
    <property type="entry name" value="Acyl_transf_3"/>
    <property type="match status" value="1"/>
</dbReference>
<dbReference type="EMBL" id="VAUP01000015">
    <property type="protein sequence ID" value="TLX43518.1"/>
    <property type="molecule type" value="Genomic_DNA"/>
</dbReference>
<keyword evidence="2" id="KW-1133">Transmembrane helix</keyword>
<feature type="transmembrane region" description="Helical" evidence="2">
    <location>
        <begin position="258"/>
        <end position="281"/>
    </location>
</feature>
<dbReference type="AlphaFoldDB" id="A0A6C1KGX1"/>
<protein>
    <submittedName>
        <fullName evidence="5">Acyltransferase</fullName>
    </submittedName>
</protein>
<keyword evidence="2" id="KW-0812">Transmembrane</keyword>
<evidence type="ECO:0000259" key="4">
    <source>
        <dbReference type="Pfam" id="PF19040"/>
    </source>
</evidence>
<gene>
    <name evidence="5" type="ORF">FBQ73_05195</name>
</gene>
<dbReference type="InterPro" id="IPR043968">
    <property type="entry name" value="SGNH"/>
</dbReference>
<evidence type="ECO:0000313" key="5">
    <source>
        <dbReference type="EMBL" id="TLX43518.1"/>
    </source>
</evidence>
<feature type="compositionally biased region" description="Pro residues" evidence="1">
    <location>
        <begin position="30"/>
        <end position="39"/>
    </location>
</feature>
<dbReference type="OrthoDB" id="9796461at2"/>
<dbReference type="PANTHER" id="PTHR23028:SF53">
    <property type="entry name" value="ACYL_TRANSF_3 DOMAIN-CONTAINING PROTEIN"/>
    <property type="match status" value="1"/>
</dbReference>
<feature type="transmembrane region" description="Helical" evidence="2">
    <location>
        <begin position="142"/>
        <end position="162"/>
    </location>
</feature>
<feature type="domain" description="Acyltransferase 3" evidence="3">
    <location>
        <begin position="75"/>
        <end position="377"/>
    </location>
</feature>
<feature type="transmembrane region" description="Helical" evidence="2">
    <location>
        <begin position="419"/>
        <end position="439"/>
    </location>
</feature>
<evidence type="ECO:0000256" key="1">
    <source>
        <dbReference type="SAM" id="MobiDB-lite"/>
    </source>
</evidence>
<dbReference type="PANTHER" id="PTHR23028">
    <property type="entry name" value="ACETYLTRANSFERASE"/>
    <property type="match status" value="1"/>
</dbReference>
<reference evidence="5 6" key="1">
    <citation type="submission" date="2019-05" db="EMBL/GenBank/DDBJ databases">
        <authorList>
            <person name="Zhou X."/>
        </authorList>
    </citation>
    <scope>NUCLEOTIDE SEQUENCE [LARGE SCALE GENOMIC DNA]</scope>
    <source>
        <strain evidence="5 6">DSM 432</strain>
    </source>
</reference>
<feature type="transmembrane region" description="Helical" evidence="2">
    <location>
        <begin position="316"/>
        <end position="336"/>
    </location>
</feature>
<dbReference type="GO" id="GO:0009103">
    <property type="term" value="P:lipopolysaccharide biosynthetic process"/>
    <property type="evidence" value="ECO:0007669"/>
    <property type="project" value="TreeGrafter"/>
</dbReference>
<keyword evidence="5" id="KW-0808">Transferase</keyword>
<dbReference type="Pfam" id="PF19040">
    <property type="entry name" value="SGNH"/>
    <property type="match status" value="1"/>
</dbReference>
<comment type="caution">
    <text evidence="5">The sequence shown here is derived from an EMBL/GenBank/DDBJ whole genome shotgun (WGS) entry which is preliminary data.</text>
</comment>
<accession>A0A6C1KGX1</accession>
<dbReference type="InterPro" id="IPR002656">
    <property type="entry name" value="Acyl_transf_3_dom"/>
</dbReference>
<feature type="transmembrane region" description="Helical" evidence="2">
    <location>
        <begin position="100"/>
        <end position="121"/>
    </location>
</feature>
<dbReference type="InterPro" id="IPR050879">
    <property type="entry name" value="Acyltransferase_3"/>
</dbReference>
<feature type="compositionally biased region" description="Basic and acidic residues" evidence="1">
    <location>
        <begin position="1"/>
        <end position="27"/>
    </location>
</feature>
<dbReference type="GO" id="GO:0016020">
    <property type="term" value="C:membrane"/>
    <property type="evidence" value="ECO:0007669"/>
    <property type="project" value="TreeGrafter"/>
</dbReference>